<dbReference type="GO" id="GO:0055085">
    <property type="term" value="P:transmembrane transport"/>
    <property type="evidence" value="ECO:0007669"/>
    <property type="project" value="InterPro"/>
</dbReference>
<keyword evidence="5" id="KW-0677">Repeat</keyword>
<accession>A0A7R9KDI1</accession>
<feature type="repeat" description="Solcar" evidence="8">
    <location>
        <begin position="203"/>
        <end position="287"/>
    </location>
</feature>
<evidence type="ECO:0000313" key="10">
    <source>
        <dbReference type="EMBL" id="CAD7621068.1"/>
    </source>
</evidence>
<comment type="similarity">
    <text evidence="2 9">Belongs to the mitochondrial carrier (TC 2.A.29) family.</text>
</comment>
<evidence type="ECO:0000256" key="8">
    <source>
        <dbReference type="PROSITE-ProRule" id="PRU00282"/>
    </source>
</evidence>
<dbReference type="Gene3D" id="1.50.40.10">
    <property type="entry name" value="Mitochondrial carrier domain"/>
    <property type="match status" value="1"/>
</dbReference>
<dbReference type="PROSITE" id="PS50920">
    <property type="entry name" value="SOLCAR"/>
    <property type="match status" value="3"/>
</dbReference>
<dbReference type="PANTHER" id="PTHR45618">
    <property type="entry name" value="MITOCHONDRIAL DICARBOXYLATE CARRIER-RELATED"/>
    <property type="match status" value="1"/>
</dbReference>
<evidence type="ECO:0000313" key="11">
    <source>
        <dbReference type="Proteomes" id="UP000759131"/>
    </source>
</evidence>
<dbReference type="EMBL" id="CAJPIZ010000462">
    <property type="protein sequence ID" value="CAG2101498.1"/>
    <property type="molecule type" value="Genomic_DNA"/>
</dbReference>
<sequence>MMVSGGAAACIADMATFPLDVTKVRLQISTTVALNAEGIVIPAEYKGFLGTFMGMARNEGLRGLYGGIVPGLQRQCVLASIRIGLYEPVKELYTNQLQLGEGHGANMFIRIISASTTGTVGICFAQPTDVVKVRMQAQNRGNGTFRYYNSVHAYRSILKHEGLGGLWKGFVPNIVRNSVVNVAELVCYDTIKEVLINSGLFRDGLVCHFSAGLSAGFCATLLTSPIDVVKTRYMNSTNSYSSVWDCTKALAREGGFLAFYKGFIPAFMRLGTWNVCMFVTFEQLKKIMYTMNAQNRDNKISVRIFCRLVLYDISNLPTNVPIVSLGRNGCHYYLYNDIGFADDVCNTDACVDQH</sequence>
<keyword evidence="4 8" id="KW-0812">Transmembrane</keyword>
<keyword evidence="3 9" id="KW-0813">Transport</keyword>
<evidence type="ECO:0000256" key="1">
    <source>
        <dbReference type="ARBA" id="ARBA00004141"/>
    </source>
</evidence>
<dbReference type="Proteomes" id="UP000759131">
    <property type="component" value="Unassembled WGS sequence"/>
</dbReference>
<keyword evidence="6" id="KW-1133">Transmembrane helix</keyword>
<reference evidence="10" key="1">
    <citation type="submission" date="2020-11" db="EMBL/GenBank/DDBJ databases">
        <authorList>
            <person name="Tran Van P."/>
        </authorList>
    </citation>
    <scope>NUCLEOTIDE SEQUENCE</scope>
</reference>
<comment type="subcellular location">
    <subcellularLocation>
        <location evidence="1">Membrane</location>
        <topology evidence="1">Multi-pass membrane protein</topology>
    </subcellularLocation>
</comment>
<organism evidence="10">
    <name type="scientific">Medioppia subpectinata</name>
    <dbReference type="NCBI Taxonomy" id="1979941"/>
    <lineage>
        <taxon>Eukaryota</taxon>
        <taxon>Metazoa</taxon>
        <taxon>Ecdysozoa</taxon>
        <taxon>Arthropoda</taxon>
        <taxon>Chelicerata</taxon>
        <taxon>Arachnida</taxon>
        <taxon>Acari</taxon>
        <taxon>Acariformes</taxon>
        <taxon>Sarcoptiformes</taxon>
        <taxon>Oribatida</taxon>
        <taxon>Brachypylina</taxon>
        <taxon>Oppioidea</taxon>
        <taxon>Oppiidae</taxon>
        <taxon>Medioppia</taxon>
    </lineage>
</organism>
<dbReference type="OrthoDB" id="756301at2759"/>
<dbReference type="PRINTS" id="PR00784">
    <property type="entry name" value="MTUNCOUPLING"/>
</dbReference>
<dbReference type="Pfam" id="PF00153">
    <property type="entry name" value="Mito_carr"/>
    <property type="match status" value="3"/>
</dbReference>
<dbReference type="AlphaFoldDB" id="A0A7R9KDI1"/>
<dbReference type="InterPro" id="IPR002067">
    <property type="entry name" value="MCP"/>
</dbReference>
<keyword evidence="7 8" id="KW-0472">Membrane</keyword>
<evidence type="ECO:0000256" key="4">
    <source>
        <dbReference type="ARBA" id="ARBA00022692"/>
    </source>
</evidence>
<evidence type="ECO:0000256" key="9">
    <source>
        <dbReference type="RuleBase" id="RU000488"/>
    </source>
</evidence>
<dbReference type="InterPro" id="IPR050391">
    <property type="entry name" value="Mito_Metabolite_Transporter"/>
</dbReference>
<proteinExistence type="inferred from homology"/>
<evidence type="ECO:0000256" key="7">
    <source>
        <dbReference type="ARBA" id="ARBA00023136"/>
    </source>
</evidence>
<protein>
    <submittedName>
        <fullName evidence="10">Uncharacterized protein</fullName>
    </submittedName>
</protein>
<evidence type="ECO:0000256" key="6">
    <source>
        <dbReference type="ARBA" id="ARBA00022989"/>
    </source>
</evidence>
<evidence type="ECO:0000256" key="3">
    <source>
        <dbReference type="ARBA" id="ARBA00022448"/>
    </source>
</evidence>
<dbReference type="InterPro" id="IPR023395">
    <property type="entry name" value="MCP_dom_sf"/>
</dbReference>
<feature type="repeat" description="Solcar" evidence="8">
    <location>
        <begin position="105"/>
        <end position="194"/>
    </location>
</feature>
<evidence type="ECO:0000256" key="5">
    <source>
        <dbReference type="ARBA" id="ARBA00022737"/>
    </source>
</evidence>
<gene>
    <name evidence="10" type="ORF">OSB1V03_LOCUS1545</name>
</gene>
<dbReference type="InterPro" id="IPR018108">
    <property type="entry name" value="MCP_transmembrane"/>
</dbReference>
<dbReference type="EMBL" id="OC855037">
    <property type="protein sequence ID" value="CAD7621068.1"/>
    <property type="molecule type" value="Genomic_DNA"/>
</dbReference>
<name>A0A7R9KDI1_9ACAR</name>
<dbReference type="SUPFAM" id="SSF103506">
    <property type="entry name" value="Mitochondrial carrier"/>
    <property type="match status" value="1"/>
</dbReference>
<feature type="repeat" description="Solcar" evidence="8">
    <location>
        <begin position="1"/>
        <end position="92"/>
    </location>
</feature>
<evidence type="ECO:0000256" key="2">
    <source>
        <dbReference type="ARBA" id="ARBA00006375"/>
    </source>
</evidence>
<keyword evidence="11" id="KW-1185">Reference proteome</keyword>
<dbReference type="GO" id="GO:0016020">
    <property type="term" value="C:membrane"/>
    <property type="evidence" value="ECO:0007669"/>
    <property type="project" value="UniProtKB-SubCell"/>
</dbReference>